<evidence type="ECO:0000256" key="4">
    <source>
        <dbReference type="ARBA" id="ARBA00022840"/>
    </source>
</evidence>
<organism evidence="8 9">
    <name type="scientific">Candidatus Cryptobacteroides merdavium</name>
    <dbReference type="NCBI Taxonomy" id="2840769"/>
    <lineage>
        <taxon>Bacteria</taxon>
        <taxon>Pseudomonadati</taxon>
        <taxon>Bacteroidota</taxon>
        <taxon>Bacteroidia</taxon>
        <taxon>Bacteroidales</taxon>
        <taxon>Candidatus Cryptobacteroides</taxon>
    </lineage>
</organism>
<dbReference type="Proteomes" id="UP000823619">
    <property type="component" value="Unassembled WGS sequence"/>
</dbReference>
<dbReference type="EMBL" id="JADIMO010000042">
    <property type="protein sequence ID" value="MBO8444804.1"/>
    <property type="molecule type" value="Genomic_DNA"/>
</dbReference>
<dbReference type="GO" id="GO:0016301">
    <property type="term" value="F:kinase activity"/>
    <property type="evidence" value="ECO:0007669"/>
    <property type="project" value="UniProtKB-KW"/>
</dbReference>
<sequence>MGKTAVIICNGEFPSREYPRYVIRNADIIVCCDGALDRFMRATEKIFGQRRLPDAVVGDLDSISAEKRRKYGDIIIRDPDQETNDQTKAFRHVLAAWPDVTEIHILGATGIRTDHTIGNVSLLMEYARSYDLETKGITVDIISDHETIIPATDTVELQCGTGRRISIFTPDSTLRIRSEGLEWPTDGVVFDNWWKATLNRSSEDTVKLIFSHRSMALIMMD</sequence>
<dbReference type="Pfam" id="PF21275">
    <property type="entry name" value="Thi_PPkinase_C"/>
    <property type="match status" value="1"/>
</dbReference>
<reference evidence="8" key="2">
    <citation type="journal article" date="2021" name="PeerJ">
        <title>Extensive microbial diversity within the chicken gut microbiome revealed by metagenomics and culture.</title>
        <authorList>
            <person name="Gilroy R."/>
            <person name="Ravi A."/>
            <person name="Getino M."/>
            <person name="Pursley I."/>
            <person name="Horton D.L."/>
            <person name="Alikhan N.F."/>
            <person name="Baker D."/>
            <person name="Gharbi K."/>
            <person name="Hall N."/>
            <person name="Watson M."/>
            <person name="Adriaenssens E.M."/>
            <person name="Foster-Nyarko E."/>
            <person name="Jarju S."/>
            <person name="Secka A."/>
            <person name="Antonio M."/>
            <person name="Oren A."/>
            <person name="Chaudhuri R.R."/>
            <person name="La Ragione R."/>
            <person name="Hildebrand F."/>
            <person name="Pallen M.J."/>
        </authorList>
    </citation>
    <scope>NUCLEOTIDE SEQUENCE</scope>
    <source>
        <strain evidence="8">D5-748</strain>
    </source>
</reference>
<keyword evidence="2" id="KW-0547">Nucleotide-binding</keyword>
<dbReference type="NCBIfam" id="TIGR01378">
    <property type="entry name" value="thi_PPkinase"/>
    <property type="match status" value="1"/>
</dbReference>
<keyword evidence="4" id="KW-0067">ATP-binding</keyword>
<dbReference type="EC" id="2.7.6.2" evidence="5"/>
<dbReference type="InterPro" id="IPR006282">
    <property type="entry name" value="Thi_PPkinase"/>
</dbReference>
<dbReference type="PANTHER" id="PTHR41299">
    <property type="entry name" value="THIAMINE PYROPHOSPHOKINASE"/>
    <property type="match status" value="1"/>
</dbReference>
<evidence type="ECO:0000313" key="9">
    <source>
        <dbReference type="Proteomes" id="UP000823619"/>
    </source>
</evidence>
<keyword evidence="3" id="KW-0418">Kinase</keyword>
<dbReference type="AlphaFoldDB" id="A0A9D9EGX3"/>
<accession>A0A9D9EGX3</accession>
<evidence type="ECO:0000259" key="6">
    <source>
        <dbReference type="Pfam" id="PF04263"/>
    </source>
</evidence>
<dbReference type="PANTHER" id="PTHR41299:SF1">
    <property type="entry name" value="THIAMINE PYROPHOSPHOKINASE"/>
    <property type="match status" value="1"/>
</dbReference>
<dbReference type="GO" id="GO:0006772">
    <property type="term" value="P:thiamine metabolic process"/>
    <property type="evidence" value="ECO:0007669"/>
    <property type="project" value="UniProtKB-UniRule"/>
</dbReference>
<dbReference type="InterPro" id="IPR053149">
    <property type="entry name" value="TPK"/>
</dbReference>
<protein>
    <recommendedName>
        <fullName evidence="5">Thiamine diphosphokinase</fullName>
        <ecNumber evidence="5">2.7.6.2</ecNumber>
    </recommendedName>
</protein>
<dbReference type="InterPro" id="IPR049442">
    <property type="entry name" value="Thi_PPkinase-like_C"/>
</dbReference>
<evidence type="ECO:0000259" key="7">
    <source>
        <dbReference type="Pfam" id="PF21275"/>
    </source>
</evidence>
<feature type="domain" description="Thiamin pyrophosphokinase-like substrate-binding" evidence="7">
    <location>
        <begin position="149"/>
        <end position="208"/>
    </location>
</feature>
<dbReference type="GO" id="GO:0004788">
    <property type="term" value="F:thiamine diphosphokinase activity"/>
    <property type="evidence" value="ECO:0007669"/>
    <property type="project" value="UniProtKB-UniRule"/>
</dbReference>
<dbReference type="InterPro" id="IPR007371">
    <property type="entry name" value="TPK_catalytic"/>
</dbReference>
<evidence type="ECO:0000256" key="3">
    <source>
        <dbReference type="ARBA" id="ARBA00022777"/>
    </source>
</evidence>
<dbReference type="InterPro" id="IPR036759">
    <property type="entry name" value="TPK_catalytic_sf"/>
</dbReference>
<evidence type="ECO:0000256" key="5">
    <source>
        <dbReference type="NCBIfam" id="TIGR01378"/>
    </source>
</evidence>
<dbReference type="CDD" id="cd07995">
    <property type="entry name" value="TPK"/>
    <property type="match status" value="1"/>
</dbReference>
<keyword evidence="1 8" id="KW-0808">Transferase</keyword>
<dbReference type="Gene3D" id="3.40.50.10240">
    <property type="entry name" value="Thiamin pyrophosphokinase, catalytic domain"/>
    <property type="match status" value="1"/>
</dbReference>
<dbReference type="Pfam" id="PF04263">
    <property type="entry name" value="TPK_catalytic"/>
    <property type="match status" value="1"/>
</dbReference>
<dbReference type="SUPFAM" id="SSF63999">
    <property type="entry name" value="Thiamin pyrophosphokinase, catalytic domain"/>
    <property type="match status" value="1"/>
</dbReference>
<gene>
    <name evidence="8" type="ORF">IAC23_03790</name>
</gene>
<feature type="domain" description="Thiamin pyrophosphokinase catalytic" evidence="6">
    <location>
        <begin position="22"/>
        <end position="127"/>
    </location>
</feature>
<evidence type="ECO:0000256" key="1">
    <source>
        <dbReference type="ARBA" id="ARBA00022679"/>
    </source>
</evidence>
<dbReference type="GO" id="GO:0005524">
    <property type="term" value="F:ATP binding"/>
    <property type="evidence" value="ECO:0007669"/>
    <property type="project" value="UniProtKB-KW"/>
</dbReference>
<evidence type="ECO:0000256" key="2">
    <source>
        <dbReference type="ARBA" id="ARBA00022741"/>
    </source>
</evidence>
<name>A0A9D9EGX3_9BACT</name>
<reference evidence="8" key="1">
    <citation type="submission" date="2020-10" db="EMBL/GenBank/DDBJ databases">
        <authorList>
            <person name="Gilroy R."/>
        </authorList>
    </citation>
    <scope>NUCLEOTIDE SEQUENCE</scope>
    <source>
        <strain evidence="8">D5-748</strain>
    </source>
</reference>
<evidence type="ECO:0000313" key="8">
    <source>
        <dbReference type="EMBL" id="MBO8444804.1"/>
    </source>
</evidence>
<comment type="caution">
    <text evidence="8">The sequence shown here is derived from an EMBL/GenBank/DDBJ whole genome shotgun (WGS) entry which is preliminary data.</text>
</comment>
<dbReference type="GO" id="GO:0009229">
    <property type="term" value="P:thiamine diphosphate biosynthetic process"/>
    <property type="evidence" value="ECO:0007669"/>
    <property type="project" value="InterPro"/>
</dbReference>
<proteinExistence type="predicted"/>